<feature type="transmembrane region" description="Helical" evidence="1">
    <location>
        <begin position="116"/>
        <end position="137"/>
    </location>
</feature>
<accession>A0ABP3XKN1</accession>
<feature type="transmembrane region" description="Helical" evidence="1">
    <location>
        <begin position="91"/>
        <end position="110"/>
    </location>
</feature>
<gene>
    <name evidence="2" type="ORF">GCM10008917_20090</name>
</gene>
<feature type="transmembrane region" description="Helical" evidence="1">
    <location>
        <begin position="205"/>
        <end position="224"/>
    </location>
</feature>
<comment type="caution">
    <text evidence="2">The sequence shown here is derived from an EMBL/GenBank/DDBJ whole genome shotgun (WGS) entry which is preliminary data.</text>
</comment>
<name>A0ABP3XKN1_9FIRM</name>
<keyword evidence="1" id="KW-1133">Transmembrane helix</keyword>
<protein>
    <submittedName>
        <fullName evidence="2">Uncharacterized protein</fullName>
    </submittedName>
</protein>
<sequence length="263" mass="30991">MLDYFCALGMINMAIFIICFFTLMNKIGYTCKCKSKTKLILISILIIAQIIGRMPFGTVALFILIIIILSLFLICKTIYQMDIKKSITNSVIYTLVYLLIECSIYCFLNLSSNHKGLYIFKLNIITFIVIFTGIYFFDKLQKFYNNKRYYIYIILTITVNIVVILFFNILEKKIGDLYSILVKNNLEYINLVDTMIFSVFMKNTFPYILFIINIILISLLINSIKSEKEKVKTQFLNEKLDMQYKYYLIAKESQEKIKKYIMI</sequence>
<keyword evidence="1" id="KW-0812">Transmembrane</keyword>
<feature type="transmembrane region" description="Helical" evidence="1">
    <location>
        <begin position="6"/>
        <end position="25"/>
    </location>
</feature>
<evidence type="ECO:0000313" key="2">
    <source>
        <dbReference type="EMBL" id="GAA0864877.1"/>
    </source>
</evidence>
<keyword evidence="1" id="KW-0472">Membrane</keyword>
<reference evidence="3" key="1">
    <citation type="journal article" date="2019" name="Int. J. Syst. Evol. Microbiol.">
        <title>The Global Catalogue of Microorganisms (GCM) 10K type strain sequencing project: providing services to taxonomists for standard genome sequencing and annotation.</title>
        <authorList>
            <consortium name="The Broad Institute Genomics Platform"/>
            <consortium name="The Broad Institute Genome Sequencing Center for Infectious Disease"/>
            <person name="Wu L."/>
            <person name="Ma J."/>
        </authorList>
    </citation>
    <scope>NUCLEOTIDE SEQUENCE [LARGE SCALE GENOMIC DNA]</scope>
    <source>
        <strain evidence="3">JCM 6486</strain>
    </source>
</reference>
<evidence type="ECO:0000256" key="1">
    <source>
        <dbReference type="SAM" id="Phobius"/>
    </source>
</evidence>
<organism evidence="2 3">
    <name type="scientific">Paraclostridium tenue</name>
    <dbReference type="NCBI Taxonomy" id="1737"/>
    <lineage>
        <taxon>Bacteria</taxon>
        <taxon>Bacillati</taxon>
        <taxon>Bacillota</taxon>
        <taxon>Clostridia</taxon>
        <taxon>Peptostreptococcales</taxon>
        <taxon>Peptostreptococcaceae</taxon>
        <taxon>Paraclostridium</taxon>
    </lineage>
</organism>
<keyword evidence="3" id="KW-1185">Reference proteome</keyword>
<feature type="transmembrane region" description="Helical" evidence="1">
    <location>
        <begin position="149"/>
        <end position="170"/>
    </location>
</feature>
<proteinExistence type="predicted"/>
<dbReference type="EMBL" id="BAAACP010000011">
    <property type="protein sequence ID" value="GAA0864877.1"/>
    <property type="molecule type" value="Genomic_DNA"/>
</dbReference>
<evidence type="ECO:0000313" key="3">
    <source>
        <dbReference type="Proteomes" id="UP001400965"/>
    </source>
</evidence>
<feature type="transmembrane region" description="Helical" evidence="1">
    <location>
        <begin position="60"/>
        <end position="79"/>
    </location>
</feature>
<dbReference type="Proteomes" id="UP001400965">
    <property type="component" value="Unassembled WGS sequence"/>
</dbReference>